<gene>
    <name evidence="2" type="ORF">I7822_29145</name>
</gene>
<dbReference type="InterPro" id="IPR010982">
    <property type="entry name" value="Lambda_DNA-bd_dom_sf"/>
</dbReference>
<organism evidence="2 3">
    <name type="scientific">Metabacillus bambusae</name>
    <dbReference type="NCBI Taxonomy" id="2795218"/>
    <lineage>
        <taxon>Bacteria</taxon>
        <taxon>Bacillati</taxon>
        <taxon>Bacillota</taxon>
        <taxon>Bacilli</taxon>
        <taxon>Bacillales</taxon>
        <taxon>Bacillaceae</taxon>
        <taxon>Metabacillus</taxon>
    </lineage>
</organism>
<dbReference type="Proteomes" id="UP000663981">
    <property type="component" value="Unassembled WGS sequence"/>
</dbReference>
<evidence type="ECO:0000313" key="2">
    <source>
        <dbReference type="EMBL" id="MBO1515680.1"/>
    </source>
</evidence>
<evidence type="ECO:0000313" key="3">
    <source>
        <dbReference type="Proteomes" id="UP000663981"/>
    </source>
</evidence>
<comment type="caution">
    <text evidence="2">The sequence shown here is derived from an EMBL/GenBank/DDBJ whole genome shotgun (WGS) entry which is preliminary data.</text>
</comment>
<reference evidence="2 3" key="1">
    <citation type="submission" date="2021-03" db="EMBL/GenBank/DDBJ databases">
        <title>Whole genome sequence of Metabacillus bambusae BG109.</title>
        <authorList>
            <person name="Jeong J.W."/>
        </authorList>
    </citation>
    <scope>NUCLEOTIDE SEQUENCE [LARGE SCALE GENOMIC DNA]</scope>
    <source>
        <strain evidence="2 3">BG109</strain>
    </source>
</reference>
<protein>
    <submittedName>
        <fullName evidence="2">Helix-turn-helix transcriptional regulator</fullName>
    </submittedName>
</protein>
<dbReference type="SMART" id="SM00530">
    <property type="entry name" value="HTH_XRE"/>
    <property type="match status" value="1"/>
</dbReference>
<dbReference type="RefSeq" id="WP_207982535.1">
    <property type="nucleotide sequence ID" value="NZ_JAGDEL010000047.1"/>
</dbReference>
<keyword evidence="3" id="KW-1185">Reference proteome</keyword>
<proteinExistence type="predicted"/>
<dbReference type="Pfam" id="PF01381">
    <property type="entry name" value="HTH_3"/>
    <property type="match status" value="1"/>
</dbReference>
<dbReference type="EMBL" id="JAGDEL010000047">
    <property type="protein sequence ID" value="MBO1515680.1"/>
    <property type="molecule type" value="Genomic_DNA"/>
</dbReference>
<dbReference type="Gene3D" id="1.10.260.40">
    <property type="entry name" value="lambda repressor-like DNA-binding domains"/>
    <property type="match status" value="1"/>
</dbReference>
<dbReference type="CDD" id="cd00093">
    <property type="entry name" value="HTH_XRE"/>
    <property type="match status" value="1"/>
</dbReference>
<dbReference type="PROSITE" id="PS50943">
    <property type="entry name" value="HTH_CROC1"/>
    <property type="match status" value="1"/>
</dbReference>
<dbReference type="InterPro" id="IPR001387">
    <property type="entry name" value="Cro/C1-type_HTH"/>
</dbReference>
<evidence type="ECO:0000259" key="1">
    <source>
        <dbReference type="PROSITE" id="PS50943"/>
    </source>
</evidence>
<name>A0ABS3NC88_9BACI</name>
<sequence length="74" mass="8360">MRTWLKEIRTAKGLTQLDVATKAEIERSYYTMIETGNRKPSVTVAKSIGKTLGFDWTIFFSEIGNESLQKSQSA</sequence>
<feature type="domain" description="HTH cro/C1-type" evidence="1">
    <location>
        <begin position="5"/>
        <end position="59"/>
    </location>
</feature>
<accession>A0ABS3NC88</accession>
<dbReference type="SUPFAM" id="SSF47413">
    <property type="entry name" value="lambda repressor-like DNA-binding domains"/>
    <property type="match status" value="1"/>
</dbReference>